<dbReference type="EMBL" id="FPJA01000006">
    <property type="protein sequence ID" value="SFW36167.1"/>
    <property type="molecule type" value="Genomic_DNA"/>
</dbReference>
<dbReference type="InterPro" id="IPR045055">
    <property type="entry name" value="DNA2/NAM7-like"/>
</dbReference>
<dbReference type="Pfam" id="PF13086">
    <property type="entry name" value="AAA_11"/>
    <property type="match status" value="2"/>
</dbReference>
<sequence length="1148" mass="131345">MDFRQMHFEVEFELWLQLAETKTVTRGAVELLADPQQYGRFRLRQGDVLVTAEAMQQSASMVSELYGRLQRGGAHYEQIMELPAAGRCVLRMACFERPEEVMTDFSVVVPDILYKGTSIKKNKWQSWPEYLQDELRLPGAADGEAHFFFTPGKDGELTIWGPHIYLKVELHEDKGSQYLSAIELKSHNHSFPPVVRLGRGSLCILDERQSNAFQADRSAIQYERLVAQAEDGSYISNWDAYGELEGDILLDKARKVGALHFTKAEPAADGGNETRFFLQEEPPHILTTLSKGRDSFCLVPEQSLPPYLLEDGRQMSWELYREIMFVLGRSKPDKEDPFAAKPARKGSMSFISWREQHPNWSPPTKVIRGKKFVRFEPKSRALVLEKHENYPSNMVLVYDILGSQVSLDRKEKARTRIRDGREAGMPHLRFLLEGNMAGGQTLPKVPHIDAITPFVQKKIFTPHPPTQAQAAAVDIALNTPDIALIQGPPGTGKTTVISAIVERLNELADEKENSRGQVLVTAFQHDAVNNVISKLSVNALPTYKFGKKDNEEEEGRDINEMMDVWVEALRGRLHQKYPELGLSQDTLKLERLYGAYIRQPRRAQCENLLAGLAVVADTLPANMQRELYQLRQEYALGEDWEPGSASQRERVGIVRSLRVVGGISVDDDQRRAMEFYTAFEQELTEEENIFLRRFMSKEPSEEDYQELKRLKQKYLSLCVGRPHYHKPKVDKHLDAFCQRTLLELRKQRRTLTRKQEILAEYAMDLADDPVGVRESMIDMEYVFSATVQQSEGRDIRRVKGKDDSFETVIVDEAARSSPLDLLIPMAGARRRIILVGDHKQLPHIVDDEVCKRMEEDGNQEELDAVRKRYEKSLFQHLFERMQELEQHDHVRRTITLDKQFRMHPLIGEFVSRHFYGGQLESPLPAELFVQQLPGMEGRPVCWLDVPYSKETEEKQEGTSRVRVVEAQAAVRLLRLWMDSEAGRNMTFGVISFYKAQNGELYRALEEAGMAVKHGNVWRIEEPYRTLREGSQIRERLRIGTVDAFQGMEFDVVLLMMVRTRKMPIHLSDNERDYNKVFGHLRSKNRLCVSMSRAKKVLAVIGDKALAQSSEARNRGNGQGPELGIPELADFADLCGEQGIVMEWGKELL</sequence>
<dbReference type="Proteomes" id="UP000182958">
    <property type="component" value="Unassembled WGS sequence"/>
</dbReference>
<dbReference type="AlphaFoldDB" id="A0A1K1NLJ3"/>
<dbReference type="InterPro" id="IPR041679">
    <property type="entry name" value="DNA2/NAM7-like_C"/>
</dbReference>
<accession>A0A1K1NLJ3</accession>
<dbReference type="PANTHER" id="PTHR10887:SF495">
    <property type="entry name" value="HELICASE SENATAXIN ISOFORM X1-RELATED"/>
    <property type="match status" value="1"/>
</dbReference>
<reference evidence="3" key="1">
    <citation type="submission" date="2016-11" db="EMBL/GenBank/DDBJ databases">
        <authorList>
            <person name="Varghese N."/>
            <person name="Submissions S."/>
        </authorList>
    </citation>
    <scope>NUCLEOTIDE SEQUENCE [LARGE SCALE GENOMIC DNA]</scope>
    <source>
        <strain evidence="3">C3</strain>
    </source>
</reference>
<name>A0A1K1NLJ3_SELRU</name>
<dbReference type="InterPro" id="IPR047187">
    <property type="entry name" value="SF1_C_Upf1"/>
</dbReference>
<dbReference type="Pfam" id="PF13087">
    <property type="entry name" value="AAA_12"/>
    <property type="match status" value="1"/>
</dbReference>
<keyword evidence="3" id="KW-1185">Reference proteome</keyword>
<organism evidence="2 3">
    <name type="scientific">Selenomonas ruminantium</name>
    <dbReference type="NCBI Taxonomy" id="971"/>
    <lineage>
        <taxon>Bacteria</taxon>
        <taxon>Bacillati</taxon>
        <taxon>Bacillota</taxon>
        <taxon>Negativicutes</taxon>
        <taxon>Selenomonadales</taxon>
        <taxon>Selenomonadaceae</taxon>
        <taxon>Selenomonas</taxon>
    </lineage>
</organism>
<proteinExistence type="predicted"/>
<protein>
    <submittedName>
        <fullName evidence="2">AAA domain-containing protein</fullName>
    </submittedName>
</protein>
<dbReference type="InterPro" id="IPR003593">
    <property type="entry name" value="AAA+_ATPase"/>
</dbReference>
<feature type="domain" description="AAA+ ATPase" evidence="1">
    <location>
        <begin position="479"/>
        <end position="860"/>
    </location>
</feature>
<dbReference type="Gene3D" id="3.40.50.300">
    <property type="entry name" value="P-loop containing nucleotide triphosphate hydrolases"/>
    <property type="match status" value="2"/>
</dbReference>
<dbReference type="GO" id="GO:0004386">
    <property type="term" value="F:helicase activity"/>
    <property type="evidence" value="ECO:0007669"/>
    <property type="project" value="InterPro"/>
</dbReference>
<dbReference type="RefSeq" id="WP_072306112.1">
    <property type="nucleotide sequence ID" value="NZ_FPJA01000006.1"/>
</dbReference>
<evidence type="ECO:0000313" key="2">
    <source>
        <dbReference type="EMBL" id="SFW36167.1"/>
    </source>
</evidence>
<dbReference type="PANTHER" id="PTHR10887">
    <property type="entry name" value="DNA2/NAM7 HELICASE FAMILY"/>
    <property type="match status" value="1"/>
</dbReference>
<dbReference type="SMART" id="SM00382">
    <property type="entry name" value="AAA"/>
    <property type="match status" value="1"/>
</dbReference>
<dbReference type="SUPFAM" id="SSF52540">
    <property type="entry name" value="P-loop containing nucleoside triphosphate hydrolases"/>
    <property type="match status" value="1"/>
</dbReference>
<dbReference type="InterPro" id="IPR027417">
    <property type="entry name" value="P-loop_NTPase"/>
</dbReference>
<evidence type="ECO:0000313" key="3">
    <source>
        <dbReference type="Proteomes" id="UP000182958"/>
    </source>
</evidence>
<evidence type="ECO:0000259" key="1">
    <source>
        <dbReference type="SMART" id="SM00382"/>
    </source>
</evidence>
<gene>
    <name evidence="2" type="ORF">SAMN02910323_1473</name>
</gene>
<dbReference type="InterPro" id="IPR041677">
    <property type="entry name" value="DNA2/NAM7_AAA_11"/>
</dbReference>
<dbReference type="CDD" id="cd18808">
    <property type="entry name" value="SF1_C_Upf1"/>
    <property type="match status" value="1"/>
</dbReference>